<dbReference type="InterPro" id="IPR007130">
    <property type="entry name" value="DAGAT"/>
</dbReference>
<organism evidence="6 7">
    <name type="scientific">Punica granatum</name>
    <name type="common">Pomegranate</name>
    <dbReference type="NCBI Taxonomy" id="22663"/>
    <lineage>
        <taxon>Eukaryota</taxon>
        <taxon>Viridiplantae</taxon>
        <taxon>Streptophyta</taxon>
        <taxon>Embryophyta</taxon>
        <taxon>Tracheophyta</taxon>
        <taxon>Spermatophyta</taxon>
        <taxon>Magnoliopsida</taxon>
        <taxon>eudicotyledons</taxon>
        <taxon>Gunneridae</taxon>
        <taxon>Pentapetalae</taxon>
        <taxon>rosids</taxon>
        <taxon>malvids</taxon>
        <taxon>Myrtales</taxon>
        <taxon>Lythraceae</taxon>
        <taxon>Punica</taxon>
    </lineage>
</organism>
<sequence>MAAAGAFISASGFSPAILRRQSYPAPGALRPALSSTRRFAASTTEQLSTASAPPEDSGPNGRPRKDVEPSRSTVSAASPFMEDEGPEGEGKSLEEFFDLARDLIRPDGGPPRWFSPLECGSRLDDSPLLLYLPGIDGTGAGLASQHKKLGKIFDVWCLHIPVMDRTPFTGLVKMIEKTVKSESHNSPNRPIYLVGESLGACLALAVAACNPDLDLVLILANPATSFNASQIQPLIPLLEIVPDQVQLSHPYLLTLMRGDPLKILRATSEKALPPQETVDMLSKDLLTMSSYVSVLADILPKGTLLWKLQMLKLASAFTNSRLHAVKAQTLLLISERDQLLPSKAEASRLYRALPGCEIRKYEENGHFLFLEDGIDLVTTIKSARFYRRRKTLDDIADYLPPTYSEFIKQFESSRWVNDFTAPVMLSTLENGKIVRGLAGIPSEGPVLLVGYHMLLGLELVPLIAQFLFERNIHVRGIAHPMMFAKYKEGRSGPSPSYYDTFRIMGAVPVSGTNLFKLLSRKAHILLYPGGMREALHRKGEEYKLFWPEQSEFVRMAARFGAKIVPFGAVGEDDIGQVVVDYDDLTKIPYFRDQIKNLTDGNVRLRTTATGEVANQDVHLPGIMPKIPGRFYYFFGKPIETEGRKQELKDREKAHELYLEVKSEVEKCIAYLKEKREGDPYRSIFSRLVYQTINGSSSEIPTFEL</sequence>
<dbReference type="GO" id="GO:0016020">
    <property type="term" value="C:membrane"/>
    <property type="evidence" value="ECO:0007669"/>
    <property type="project" value="TreeGrafter"/>
</dbReference>
<proteinExistence type="inferred from homology"/>
<evidence type="ECO:0000256" key="1">
    <source>
        <dbReference type="ARBA" id="ARBA00005420"/>
    </source>
</evidence>
<evidence type="ECO:0000256" key="4">
    <source>
        <dbReference type="SAM" id="MobiDB-lite"/>
    </source>
</evidence>
<dbReference type="AlphaFoldDB" id="A0A6P8CLJ4"/>
<comment type="similarity">
    <text evidence="1">Belongs to the diacylglycerol acyltransferase family.</text>
</comment>
<dbReference type="Pfam" id="PF03982">
    <property type="entry name" value="DAGAT"/>
    <property type="match status" value="1"/>
</dbReference>
<evidence type="ECO:0000256" key="2">
    <source>
        <dbReference type="ARBA" id="ARBA00022679"/>
    </source>
</evidence>
<dbReference type="GeneID" id="116198100"/>
<evidence type="ECO:0000313" key="6">
    <source>
        <dbReference type="Proteomes" id="UP000515151"/>
    </source>
</evidence>
<name>A0A6P8CLJ4_PUNGR</name>
<dbReference type="Gene3D" id="3.40.50.1820">
    <property type="entry name" value="alpha/beta hydrolase"/>
    <property type="match status" value="1"/>
</dbReference>
<dbReference type="GO" id="GO:0004144">
    <property type="term" value="F:diacylglycerol O-acyltransferase activity"/>
    <property type="evidence" value="ECO:0007669"/>
    <property type="project" value="UniProtKB-ARBA"/>
</dbReference>
<dbReference type="Pfam" id="PF12146">
    <property type="entry name" value="Hydrolase_4"/>
    <property type="match status" value="1"/>
</dbReference>
<evidence type="ECO:0000313" key="7">
    <source>
        <dbReference type="RefSeq" id="XP_031384300.1"/>
    </source>
</evidence>
<dbReference type="CDD" id="cd07987">
    <property type="entry name" value="LPLAT_MGAT-like"/>
    <property type="match status" value="1"/>
</dbReference>
<feature type="region of interest" description="Disordered" evidence="4">
    <location>
        <begin position="26"/>
        <end position="90"/>
    </location>
</feature>
<feature type="domain" description="Serine aminopeptidase S33" evidence="5">
    <location>
        <begin position="176"/>
        <end position="371"/>
    </location>
</feature>
<dbReference type="PANTHER" id="PTHR22753:SF24">
    <property type="entry name" value="ESTERASE_LIPASE_THIOESTERASE FAMILY PROTEIN"/>
    <property type="match status" value="1"/>
</dbReference>
<dbReference type="RefSeq" id="XP_031384300.1">
    <property type="nucleotide sequence ID" value="XM_031528440.1"/>
</dbReference>
<dbReference type="OrthoDB" id="44277at2759"/>
<reference evidence="7" key="2">
    <citation type="submission" date="2025-08" db="UniProtKB">
        <authorList>
            <consortium name="RefSeq"/>
        </authorList>
    </citation>
    <scope>IDENTIFICATION</scope>
    <source>
        <tissue evidence="7">Leaf</tissue>
    </source>
</reference>
<dbReference type="SUPFAM" id="SSF53474">
    <property type="entry name" value="alpha/beta-Hydrolases"/>
    <property type="match status" value="1"/>
</dbReference>
<dbReference type="InterPro" id="IPR029058">
    <property type="entry name" value="AB_hydrolase_fold"/>
</dbReference>
<keyword evidence="3" id="KW-0012">Acyltransferase</keyword>
<dbReference type="Proteomes" id="UP000515151">
    <property type="component" value="Chromosome 2"/>
</dbReference>
<evidence type="ECO:0000256" key="3">
    <source>
        <dbReference type="ARBA" id="ARBA00023315"/>
    </source>
</evidence>
<keyword evidence="2" id="KW-0808">Transferase</keyword>
<feature type="compositionally biased region" description="Polar residues" evidence="4">
    <location>
        <begin position="33"/>
        <end position="51"/>
    </location>
</feature>
<evidence type="ECO:0000259" key="5">
    <source>
        <dbReference type="Pfam" id="PF12146"/>
    </source>
</evidence>
<gene>
    <name evidence="7" type="primary">LOC116198100</name>
</gene>
<dbReference type="InterPro" id="IPR022742">
    <property type="entry name" value="Hydrolase_4"/>
</dbReference>
<protein>
    <submittedName>
        <fullName evidence="7">Acyltransferase-like protein At3g26840, chloroplastic isoform X1</fullName>
    </submittedName>
</protein>
<accession>A0A6P8CLJ4</accession>
<dbReference type="PANTHER" id="PTHR22753">
    <property type="entry name" value="TRANSMEMBRANE PROTEIN 68"/>
    <property type="match status" value="1"/>
</dbReference>
<keyword evidence="6" id="KW-1185">Reference proteome</keyword>
<reference evidence="6" key="1">
    <citation type="journal article" date="2020" name="Plant Biotechnol. J.">
        <title>The pomegranate (Punica granatum L.) draft genome dissects genetic divergence between soft- and hard-seeded cultivars.</title>
        <authorList>
            <person name="Luo X."/>
            <person name="Li H."/>
            <person name="Wu Z."/>
            <person name="Yao W."/>
            <person name="Zhao P."/>
            <person name="Cao D."/>
            <person name="Yu H."/>
            <person name="Li K."/>
            <person name="Poudel K."/>
            <person name="Zhao D."/>
            <person name="Zhang F."/>
            <person name="Xia X."/>
            <person name="Chen L."/>
            <person name="Wang Q."/>
            <person name="Jing D."/>
            <person name="Cao S."/>
        </authorList>
    </citation>
    <scope>NUCLEOTIDE SEQUENCE [LARGE SCALE GENOMIC DNA]</scope>
    <source>
        <strain evidence="6">cv. Tunisia</strain>
    </source>
</reference>
<dbReference type="GO" id="GO:0019432">
    <property type="term" value="P:triglyceride biosynthetic process"/>
    <property type="evidence" value="ECO:0007669"/>
    <property type="project" value="UniProtKB-ARBA"/>
</dbReference>